<dbReference type="AlphaFoldDB" id="A0A6J6JP94"/>
<dbReference type="Gene3D" id="1.10.20.60">
    <property type="entry name" value="Glu-tRNAGln amidotransferase C subunit, N-terminal domain"/>
    <property type="match status" value="1"/>
</dbReference>
<dbReference type="InterPro" id="IPR036113">
    <property type="entry name" value="Asp/Glu-ADT_sf_sub_c"/>
</dbReference>
<sequence>MSEITPDLVRHLAGLSRILVTDEEVERFTEQLSLIVDSVAKVNEALAGLDVPSTSHPIPMANVFREDIVEPSLTQAEALSGAPDSGEGRFRVAAILDEE</sequence>
<dbReference type="EMBL" id="CAEZVN010000125">
    <property type="protein sequence ID" value="CAB4638786.1"/>
    <property type="molecule type" value="Genomic_DNA"/>
</dbReference>
<dbReference type="InterPro" id="IPR003837">
    <property type="entry name" value="GatC"/>
</dbReference>
<dbReference type="Pfam" id="PF02686">
    <property type="entry name" value="GatC"/>
    <property type="match status" value="1"/>
</dbReference>
<dbReference type="NCBIfam" id="TIGR00135">
    <property type="entry name" value="gatC"/>
    <property type="match status" value="1"/>
</dbReference>
<protein>
    <submittedName>
        <fullName evidence="1">Unannotated protein</fullName>
    </submittedName>
</protein>
<organism evidence="1">
    <name type="scientific">freshwater metagenome</name>
    <dbReference type="NCBI Taxonomy" id="449393"/>
    <lineage>
        <taxon>unclassified sequences</taxon>
        <taxon>metagenomes</taxon>
        <taxon>ecological metagenomes</taxon>
    </lineage>
</organism>
<dbReference type="SUPFAM" id="SSF141000">
    <property type="entry name" value="Glu-tRNAGln amidotransferase C subunit"/>
    <property type="match status" value="1"/>
</dbReference>
<dbReference type="GO" id="GO:0006450">
    <property type="term" value="P:regulation of translational fidelity"/>
    <property type="evidence" value="ECO:0007669"/>
    <property type="project" value="InterPro"/>
</dbReference>
<evidence type="ECO:0000313" key="1">
    <source>
        <dbReference type="EMBL" id="CAB4638786.1"/>
    </source>
</evidence>
<proteinExistence type="inferred from homology"/>
<gene>
    <name evidence="1" type="ORF">UFOPK2001_01024</name>
</gene>
<accession>A0A6J6JP94</accession>
<reference evidence="1" key="1">
    <citation type="submission" date="2020-05" db="EMBL/GenBank/DDBJ databases">
        <authorList>
            <person name="Chiriac C."/>
            <person name="Salcher M."/>
            <person name="Ghai R."/>
            <person name="Kavagutti S V."/>
        </authorList>
    </citation>
    <scope>NUCLEOTIDE SEQUENCE</scope>
</reference>
<dbReference type="HAMAP" id="MF_00122">
    <property type="entry name" value="GatC"/>
    <property type="match status" value="1"/>
</dbReference>
<name>A0A6J6JP94_9ZZZZ</name>